<keyword evidence="3 9" id="KW-0436">Ligase</keyword>
<reference evidence="9 10" key="1">
    <citation type="submission" date="2011-06" db="EMBL/GenBank/DDBJ databases">
        <title>The draft genome of Thiorhodococcus drewsii AZ1.</title>
        <authorList>
            <consortium name="US DOE Joint Genome Institute (JGI-PGF)"/>
            <person name="Lucas S."/>
            <person name="Han J."/>
            <person name="Lapidus A."/>
            <person name="Cheng J.-F."/>
            <person name="Goodwin L."/>
            <person name="Pitluck S."/>
            <person name="Peters L."/>
            <person name="Land M.L."/>
            <person name="Hauser L."/>
            <person name="Vogl K."/>
            <person name="Liu Z."/>
            <person name="Imhoff J."/>
            <person name="Thiel V."/>
            <person name="Frigaard N.-U."/>
            <person name="Bryant D.A."/>
            <person name="Woyke T.J."/>
        </authorList>
    </citation>
    <scope>NUCLEOTIDE SEQUENCE [LARGE SCALE GENOMIC DNA]</scope>
    <source>
        <strain evidence="9 10">AZ1</strain>
    </source>
</reference>
<evidence type="ECO:0000256" key="3">
    <source>
        <dbReference type="ARBA" id="ARBA00022598"/>
    </source>
</evidence>
<dbReference type="GO" id="GO:0004467">
    <property type="term" value="F:long-chain fatty acid-CoA ligase activity"/>
    <property type="evidence" value="ECO:0007669"/>
    <property type="project" value="UniProtKB-EC"/>
</dbReference>
<dbReference type="EC" id="6.2.1.3" evidence="4"/>
<evidence type="ECO:0000259" key="8">
    <source>
        <dbReference type="Pfam" id="PF13193"/>
    </source>
</evidence>
<proteinExistence type="predicted"/>
<dbReference type="InterPro" id="IPR045851">
    <property type="entry name" value="AMP-bd_C_sf"/>
</dbReference>
<keyword evidence="10" id="KW-1185">Reference proteome</keyword>
<feature type="domain" description="AMP-dependent synthetase/ligase" evidence="7">
    <location>
        <begin position="91"/>
        <end position="285"/>
    </location>
</feature>
<dbReference type="Gene3D" id="3.40.50.12780">
    <property type="entry name" value="N-terminal domain of ligase-like"/>
    <property type="match status" value="1"/>
</dbReference>
<dbReference type="InterPro" id="IPR042099">
    <property type="entry name" value="ANL_N_sf"/>
</dbReference>
<sequence length="447" mass="49204">MGDPRVNALMPAHRRGGPIAWREGRTISRETFLSQVALIAERLPPATHLINLCEDRYRFMLSLCAALVRDIPTLLPPNRLDATVRGIAERYPGCVTLSDGEATDPSLPHHNIHEPDPADLKPARVPDLSDRADAIIAFTSGSTGTPQPHAKRWSDQMRCSLRAAERFGIGPETNIVATVPPQHMYGLELSVFIPLATGASAHAGRPFFPEDVRRALAETRRPRILVTTPVHLRACLKAGLKWPEIDRVISATAPLDTDLARSVESTFSTQVNEIYGCTEAGSIASRRTVAGPIWQWYDGVRATQLDAERTQVEADFLPGSIPLNDRLELIDETHFRLLGRGSDMVNIGGKRASLADLNRTLNAIPGVREGVILVPDDRDPSPSRLAAILVAHGLDRAELIARLREQIDPVFIPRPILFVDALPRNEVGKTPHQWLLALLKSEEGRKT</sequence>
<evidence type="ECO:0000256" key="5">
    <source>
        <dbReference type="ARBA" id="ARBA00039545"/>
    </source>
</evidence>
<comment type="pathway">
    <text evidence="2">Lipid metabolism; fatty acid beta-oxidation.</text>
</comment>
<evidence type="ECO:0000256" key="4">
    <source>
        <dbReference type="ARBA" id="ARBA00026121"/>
    </source>
</evidence>
<dbReference type="SUPFAM" id="SSF56801">
    <property type="entry name" value="Acetyl-CoA synthetase-like"/>
    <property type="match status" value="1"/>
</dbReference>
<evidence type="ECO:0000313" key="10">
    <source>
        <dbReference type="Proteomes" id="UP000004200"/>
    </source>
</evidence>
<evidence type="ECO:0000259" key="7">
    <source>
        <dbReference type="Pfam" id="PF00501"/>
    </source>
</evidence>
<dbReference type="PANTHER" id="PTHR43767">
    <property type="entry name" value="LONG-CHAIN-FATTY-ACID--COA LIGASE"/>
    <property type="match status" value="1"/>
</dbReference>
<gene>
    <name evidence="9" type="ORF">ThidrDRAFT_3310</name>
</gene>
<evidence type="ECO:0000313" key="9">
    <source>
        <dbReference type="EMBL" id="EGV29118.1"/>
    </source>
</evidence>
<dbReference type="PANTHER" id="PTHR43767:SF8">
    <property type="entry name" value="LONG-CHAIN-FATTY-ACID--COA LIGASE"/>
    <property type="match status" value="1"/>
</dbReference>
<accession>G2E4U7</accession>
<evidence type="ECO:0000256" key="6">
    <source>
        <dbReference type="ARBA" id="ARBA00042773"/>
    </source>
</evidence>
<evidence type="ECO:0000256" key="2">
    <source>
        <dbReference type="ARBA" id="ARBA00005005"/>
    </source>
</evidence>
<organism evidence="9 10">
    <name type="scientific">Thiorhodococcus drewsii AZ1</name>
    <dbReference type="NCBI Taxonomy" id="765913"/>
    <lineage>
        <taxon>Bacteria</taxon>
        <taxon>Pseudomonadati</taxon>
        <taxon>Pseudomonadota</taxon>
        <taxon>Gammaproteobacteria</taxon>
        <taxon>Chromatiales</taxon>
        <taxon>Chromatiaceae</taxon>
        <taxon>Thiorhodococcus</taxon>
    </lineage>
</organism>
<dbReference type="STRING" id="765913.ThidrDRAFT_3310"/>
<protein>
    <recommendedName>
        <fullName evidence="5">Long-chain-fatty-acid--CoA ligase</fullName>
        <ecNumber evidence="4">6.2.1.3</ecNumber>
    </recommendedName>
    <alternativeName>
        <fullName evidence="6">Long-chain acyl-CoA synthetase</fullName>
    </alternativeName>
</protein>
<dbReference type="InterPro" id="IPR050237">
    <property type="entry name" value="ATP-dep_AMP-bd_enzyme"/>
</dbReference>
<comment type="subcellular location">
    <subcellularLocation>
        <location evidence="1">Membrane</location>
        <topology evidence="1">Peripheral membrane protein</topology>
    </subcellularLocation>
</comment>
<dbReference type="Pfam" id="PF13193">
    <property type="entry name" value="AMP-binding_C"/>
    <property type="match status" value="1"/>
</dbReference>
<dbReference type="Pfam" id="PF00501">
    <property type="entry name" value="AMP-binding"/>
    <property type="match status" value="1"/>
</dbReference>
<dbReference type="GO" id="GO:0016020">
    <property type="term" value="C:membrane"/>
    <property type="evidence" value="ECO:0007669"/>
    <property type="project" value="UniProtKB-SubCell"/>
</dbReference>
<name>G2E4U7_9GAMM</name>
<dbReference type="PATRIC" id="fig|765913.3.peg.3376"/>
<dbReference type="InterPro" id="IPR000873">
    <property type="entry name" value="AMP-dep_synth/lig_dom"/>
</dbReference>
<dbReference type="eggNOG" id="COG0318">
    <property type="taxonomic scope" value="Bacteria"/>
</dbReference>
<dbReference type="AlphaFoldDB" id="G2E4U7"/>
<feature type="domain" description="AMP-binding enzyme C-terminal" evidence="8">
    <location>
        <begin position="361"/>
        <end position="429"/>
    </location>
</feature>
<dbReference type="EMBL" id="AFWT01000027">
    <property type="protein sequence ID" value="EGV29118.1"/>
    <property type="molecule type" value="Genomic_DNA"/>
</dbReference>
<dbReference type="Proteomes" id="UP000004200">
    <property type="component" value="Unassembled WGS sequence"/>
</dbReference>
<comment type="caution">
    <text evidence="9">The sequence shown here is derived from an EMBL/GenBank/DDBJ whole genome shotgun (WGS) entry which is preliminary data.</text>
</comment>
<dbReference type="Gene3D" id="3.30.300.30">
    <property type="match status" value="1"/>
</dbReference>
<dbReference type="InterPro" id="IPR025110">
    <property type="entry name" value="AMP-bd_C"/>
</dbReference>
<evidence type="ECO:0000256" key="1">
    <source>
        <dbReference type="ARBA" id="ARBA00004170"/>
    </source>
</evidence>